<keyword evidence="5 12" id="KW-0479">Metal-binding</keyword>
<dbReference type="Proteomes" id="UP000472241">
    <property type="component" value="Unplaced"/>
</dbReference>
<dbReference type="InterPro" id="IPR036398">
    <property type="entry name" value="CA_dom_sf"/>
</dbReference>
<evidence type="ECO:0000256" key="8">
    <source>
        <dbReference type="ARBA" id="ARBA00023180"/>
    </source>
</evidence>
<keyword evidence="6 12" id="KW-0862">Zinc</keyword>
<accession>A0A667HE33</accession>
<evidence type="ECO:0000256" key="11">
    <source>
        <dbReference type="ARBA" id="ARBA00048348"/>
    </source>
</evidence>
<comment type="catalytic activity">
    <reaction evidence="11 12">
        <text>hydrogencarbonate + H(+) = CO2 + H2O</text>
        <dbReference type="Rhea" id="RHEA:10748"/>
        <dbReference type="ChEBI" id="CHEBI:15377"/>
        <dbReference type="ChEBI" id="CHEBI:15378"/>
        <dbReference type="ChEBI" id="CHEBI:16526"/>
        <dbReference type="ChEBI" id="CHEBI:17544"/>
        <dbReference type="EC" id="4.2.1.1"/>
    </reaction>
</comment>
<evidence type="ECO:0000256" key="9">
    <source>
        <dbReference type="ARBA" id="ARBA00023239"/>
    </source>
</evidence>
<keyword evidence="9 12" id="KW-0456">Lyase</keyword>
<keyword evidence="4" id="KW-0964">Secreted</keyword>
<proteinExistence type="inferred from homology"/>
<keyword evidence="8" id="KW-0325">Glycoprotein</keyword>
<dbReference type="SUPFAM" id="SSF51069">
    <property type="entry name" value="Carbonic anhydrase"/>
    <property type="match status" value="1"/>
</dbReference>
<comment type="similarity">
    <text evidence="3 12">Belongs to the alpha-carbonic anhydrase family.</text>
</comment>
<comment type="subcellular location">
    <subcellularLocation>
        <location evidence="2">Secreted</location>
    </subcellularLocation>
</comment>
<organism evidence="15 16">
    <name type="scientific">Lynx canadensis</name>
    <name type="common">Canada lynx</name>
    <name type="synonym">Felis canadensis</name>
    <dbReference type="NCBI Taxonomy" id="61383"/>
    <lineage>
        <taxon>Eukaryota</taxon>
        <taxon>Metazoa</taxon>
        <taxon>Chordata</taxon>
        <taxon>Craniata</taxon>
        <taxon>Vertebrata</taxon>
        <taxon>Euteleostomi</taxon>
        <taxon>Mammalia</taxon>
        <taxon>Eutheria</taxon>
        <taxon>Laurasiatheria</taxon>
        <taxon>Carnivora</taxon>
        <taxon>Feliformia</taxon>
        <taxon>Felidae</taxon>
        <taxon>Felinae</taxon>
        <taxon>Lynx</taxon>
    </lineage>
</organism>
<feature type="compositionally biased region" description="Polar residues" evidence="13">
    <location>
        <begin position="13"/>
        <end position="22"/>
    </location>
</feature>
<evidence type="ECO:0000259" key="14">
    <source>
        <dbReference type="PROSITE" id="PS51144"/>
    </source>
</evidence>
<evidence type="ECO:0000313" key="16">
    <source>
        <dbReference type="Proteomes" id="UP000472241"/>
    </source>
</evidence>
<dbReference type="EC" id="4.2.1.1" evidence="12"/>
<dbReference type="FunFam" id="3.10.200.10:FF:000003">
    <property type="entry name" value="Carbonic anhydrase 12"/>
    <property type="match status" value="1"/>
</dbReference>
<dbReference type="PROSITE" id="PS00162">
    <property type="entry name" value="ALPHA_CA_1"/>
    <property type="match status" value="1"/>
</dbReference>
<dbReference type="Gene3D" id="3.10.200.10">
    <property type="entry name" value="Alpha carbonic anhydrase"/>
    <property type="match status" value="1"/>
</dbReference>
<dbReference type="SMART" id="SM01057">
    <property type="entry name" value="Carb_anhydrase"/>
    <property type="match status" value="1"/>
</dbReference>
<keyword evidence="16" id="KW-1185">Reference proteome</keyword>
<sequence>MTETGEEFKAPQTAGSPETTLTMPLFPPSGGQALLSRTQTSEGALDQTRWSKEYPSCGGRRQSPIDLQRRNVQYNPSLKALKLTGYKSQGGQFPMTNNGHTVQISLPPTMRMTAADGTEYIAKQMHFHWGGESSEISGSEHTIDGIRYVAEVHIVHYNSKYKSYDIAQSAPDGLAVLAALIKVEDYGENTYYGTFISQLNNIRYPGQSTVLSDLDIRDMLPENVHHYYSYKGSLTTPPCTENVYWFVLASPIMFSRAQGWKLENSILDHQNKTLHNIYRMTQPLNNRVVETNFMNLPNERAPLLPQPYMYLSKLVNLLTRSPLPPTKAPF</sequence>
<evidence type="ECO:0000256" key="13">
    <source>
        <dbReference type="SAM" id="MobiDB-lite"/>
    </source>
</evidence>
<evidence type="ECO:0000256" key="3">
    <source>
        <dbReference type="ARBA" id="ARBA00010718"/>
    </source>
</evidence>
<reference evidence="15" key="1">
    <citation type="submission" date="2025-08" db="UniProtKB">
        <authorList>
            <consortium name="Ensembl"/>
        </authorList>
    </citation>
    <scope>IDENTIFICATION</scope>
</reference>
<protein>
    <recommendedName>
        <fullName evidence="12">Carbonic anhydrase</fullName>
        <ecNumber evidence="12">4.2.1.1</ecNumber>
    </recommendedName>
</protein>
<dbReference type="InterPro" id="IPR023561">
    <property type="entry name" value="Carbonic_anhydrase_a-class"/>
</dbReference>
<dbReference type="AlphaFoldDB" id="A0A667HE33"/>
<keyword evidence="7" id="KW-1015">Disulfide bond</keyword>
<dbReference type="GO" id="GO:0008270">
    <property type="term" value="F:zinc ion binding"/>
    <property type="evidence" value="ECO:0007669"/>
    <property type="project" value="UniProtKB-UniRule"/>
</dbReference>
<name>A0A667HE33_LYNCA</name>
<feature type="domain" description="Alpha-carbonic anhydrase" evidence="14">
    <location>
        <begin position="37"/>
        <end position="293"/>
    </location>
</feature>
<dbReference type="InterPro" id="IPR018338">
    <property type="entry name" value="Carbonic_anhydrase_a-class_CS"/>
</dbReference>
<evidence type="ECO:0000256" key="7">
    <source>
        <dbReference type="ARBA" id="ARBA00023157"/>
    </source>
</evidence>
<evidence type="ECO:0000256" key="4">
    <source>
        <dbReference type="ARBA" id="ARBA00022525"/>
    </source>
</evidence>
<dbReference type="Ensembl" id="ENSLCNT00005010603.1">
    <property type="protein sequence ID" value="ENSLCNP00005009445.1"/>
    <property type="gene ID" value="ENSLCNG00005006046.1"/>
</dbReference>
<evidence type="ECO:0000256" key="2">
    <source>
        <dbReference type="ARBA" id="ARBA00004613"/>
    </source>
</evidence>
<dbReference type="PROSITE" id="PS51144">
    <property type="entry name" value="ALPHA_CA_2"/>
    <property type="match status" value="1"/>
</dbReference>
<evidence type="ECO:0000313" key="15">
    <source>
        <dbReference type="Ensembl" id="ENSLCNP00005009445.1"/>
    </source>
</evidence>
<evidence type="ECO:0000256" key="12">
    <source>
        <dbReference type="RuleBase" id="RU367011"/>
    </source>
</evidence>
<comment type="function">
    <text evidence="10">Reversible hydration of carbon dioxide. Its role in saliva is unknown.</text>
</comment>
<dbReference type="InterPro" id="IPR001148">
    <property type="entry name" value="CA_dom"/>
</dbReference>
<dbReference type="PANTHER" id="PTHR18952">
    <property type="entry name" value="CARBONIC ANHYDRASE"/>
    <property type="match status" value="1"/>
</dbReference>
<evidence type="ECO:0000256" key="6">
    <source>
        <dbReference type="ARBA" id="ARBA00022833"/>
    </source>
</evidence>
<feature type="region of interest" description="Disordered" evidence="13">
    <location>
        <begin position="1"/>
        <end position="34"/>
    </location>
</feature>
<evidence type="ECO:0000256" key="10">
    <source>
        <dbReference type="ARBA" id="ARBA00025355"/>
    </source>
</evidence>
<evidence type="ECO:0000256" key="5">
    <source>
        <dbReference type="ARBA" id="ARBA00022723"/>
    </source>
</evidence>
<comment type="cofactor">
    <cofactor evidence="1 12">
        <name>Zn(2+)</name>
        <dbReference type="ChEBI" id="CHEBI:29105"/>
    </cofactor>
</comment>
<dbReference type="Pfam" id="PF00194">
    <property type="entry name" value="Carb_anhydrase"/>
    <property type="match status" value="1"/>
</dbReference>
<dbReference type="GO" id="GO:0005615">
    <property type="term" value="C:extracellular space"/>
    <property type="evidence" value="ECO:0007669"/>
    <property type="project" value="TreeGrafter"/>
</dbReference>
<dbReference type="GO" id="GO:0004089">
    <property type="term" value="F:carbonate dehydratase activity"/>
    <property type="evidence" value="ECO:0007669"/>
    <property type="project" value="UniProtKB-UniRule"/>
</dbReference>
<reference evidence="15" key="2">
    <citation type="submission" date="2025-09" db="UniProtKB">
        <authorList>
            <consortium name="Ensembl"/>
        </authorList>
    </citation>
    <scope>IDENTIFICATION</scope>
</reference>
<dbReference type="PANTHER" id="PTHR18952:SF110">
    <property type="entry name" value="CARBONIC ANHYDRASE 6"/>
    <property type="match status" value="1"/>
</dbReference>
<evidence type="ECO:0000256" key="1">
    <source>
        <dbReference type="ARBA" id="ARBA00001947"/>
    </source>
</evidence>